<organism evidence="1 2">
    <name type="scientific">Bifidobacterium thermacidophilum</name>
    <dbReference type="NCBI Taxonomy" id="246618"/>
    <lineage>
        <taxon>Bacteria</taxon>
        <taxon>Bacillati</taxon>
        <taxon>Actinomycetota</taxon>
        <taxon>Actinomycetes</taxon>
        <taxon>Bifidobacteriales</taxon>
        <taxon>Bifidobacteriaceae</taxon>
        <taxon>Bifidobacterium</taxon>
    </lineage>
</organism>
<protein>
    <submittedName>
        <fullName evidence="1">Uncharacterized protein</fullName>
    </submittedName>
</protein>
<accession>A0ABW8KQV5</accession>
<dbReference type="Proteomes" id="UP001620273">
    <property type="component" value="Unassembled WGS sequence"/>
</dbReference>
<evidence type="ECO:0000313" key="2">
    <source>
        <dbReference type="Proteomes" id="UP001620273"/>
    </source>
</evidence>
<reference evidence="1 2" key="1">
    <citation type="submission" date="2022-09" db="EMBL/GenBank/DDBJ databases">
        <title>Genome sequencing of four strains from tibetan pig.</title>
        <authorList>
            <person name="Feng J."/>
        </authorList>
    </citation>
    <scope>NUCLEOTIDE SEQUENCE [LARGE SCALE GENOMIC DNA]</scope>
    <source>
        <strain evidence="1 2">11-1-1</strain>
    </source>
</reference>
<keyword evidence="2" id="KW-1185">Reference proteome</keyword>
<gene>
    <name evidence="1" type="ORF">OCH74_08620</name>
</gene>
<comment type="caution">
    <text evidence="1">The sequence shown here is derived from an EMBL/GenBank/DDBJ whole genome shotgun (WGS) entry which is preliminary data.</text>
</comment>
<dbReference type="EMBL" id="JAOQBW010000007">
    <property type="protein sequence ID" value="MFK3576907.1"/>
    <property type="molecule type" value="Genomic_DNA"/>
</dbReference>
<evidence type="ECO:0000313" key="1">
    <source>
        <dbReference type="EMBL" id="MFK3576907.1"/>
    </source>
</evidence>
<dbReference type="RefSeq" id="WP_404441782.1">
    <property type="nucleotide sequence ID" value="NZ_JAOQBW010000007.1"/>
</dbReference>
<name>A0ABW8KQV5_9BIFI</name>
<sequence>MMLADCGQDFVTNPNLLALACEDAEVFGDWAMPDYRRIAAELGRTPESTVFSIEDSDYGSGGWASFIEIRLACRGAEPEIRDGYQVTRYASVVVCRIAPLAALMKVAEARVALNGKGSCGYLPVADDLVSAVPWDTRQRIPEILANYGYQILAPEIGRLRLPDGLGVDTLLTSKDEKDCYIGHHVFDAWFHWMD</sequence>
<proteinExistence type="predicted"/>